<evidence type="ECO:0000256" key="3">
    <source>
        <dbReference type="ARBA" id="ARBA00022692"/>
    </source>
</evidence>
<dbReference type="AlphaFoldDB" id="A0A3L7E2D3"/>
<dbReference type="InterPro" id="IPR012902">
    <property type="entry name" value="N_methyl_site"/>
</dbReference>
<comment type="subcellular location">
    <subcellularLocation>
        <location evidence="1">Membrane</location>
        <topology evidence="1">Single-pass membrane protein</topology>
    </subcellularLocation>
</comment>
<dbReference type="InterPro" id="IPR051621">
    <property type="entry name" value="T2SS_protein_J"/>
</dbReference>
<organism evidence="7 8">
    <name type="scientific">Seongchinamella sediminis</name>
    <dbReference type="NCBI Taxonomy" id="2283635"/>
    <lineage>
        <taxon>Bacteria</taxon>
        <taxon>Pseudomonadati</taxon>
        <taxon>Pseudomonadota</taxon>
        <taxon>Gammaproteobacteria</taxon>
        <taxon>Cellvibrionales</taxon>
        <taxon>Halieaceae</taxon>
        <taxon>Seongchinamella</taxon>
    </lineage>
</organism>
<evidence type="ECO:0000313" key="7">
    <source>
        <dbReference type="EMBL" id="RLQ23684.1"/>
    </source>
</evidence>
<evidence type="ECO:0000256" key="4">
    <source>
        <dbReference type="ARBA" id="ARBA00022989"/>
    </source>
</evidence>
<name>A0A3L7E2D3_9GAMM</name>
<keyword evidence="8" id="KW-1185">Reference proteome</keyword>
<proteinExistence type="predicted"/>
<accession>A0A3L7E2D3</accession>
<evidence type="ECO:0000313" key="8">
    <source>
        <dbReference type="Proteomes" id="UP000265509"/>
    </source>
</evidence>
<dbReference type="GO" id="GO:0016020">
    <property type="term" value="C:membrane"/>
    <property type="evidence" value="ECO:0007669"/>
    <property type="project" value="UniProtKB-SubCell"/>
</dbReference>
<comment type="caution">
    <text evidence="7">The sequence shown here is derived from an EMBL/GenBank/DDBJ whole genome shotgun (WGS) entry which is preliminary data.</text>
</comment>
<evidence type="ECO:0000256" key="2">
    <source>
        <dbReference type="ARBA" id="ARBA00022481"/>
    </source>
</evidence>
<keyword evidence="4 6" id="KW-1133">Transmembrane helix</keyword>
<gene>
    <name evidence="7" type="ORF">DWB85_00570</name>
</gene>
<dbReference type="Pfam" id="PF07963">
    <property type="entry name" value="N_methyl"/>
    <property type="match status" value="1"/>
</dbReference>
<protein>
    <submittedName>
        <fullName evidence="7">Prepilin-type N-terminal cleavage/methylation domain-containing protein</fullName>
    </submittedName>
</protein>
<feature type="transmembrane region" description="Helical" evidence="6">
    <location>
        <begin position="20"/>
        <end position="38"/>
    </location>
</feature>
<dbReference type="PANTHER" id="PTHR39583:SF2">
    <property type="entry name" value="TYPE II SECRETION SYSTEM PROTEIN J"/>
    <property type="match status" value="1"/>
</dbReference>
<reference evidence="7 8" key="1">
    <citation type="submission" date="2018-07" db="EMBL/GenBank/DDBJ databases">
        <title>Halioglobus sp. genome submission.</title>
        <authorList>
            <person name="Ye M.-Q."/>
            <person name="Du Z.-J."/>
        </authorList>
    </citation>
    <scope>NUCLEOTIDE SEQUENCE [LARGE SCALE GENOMIC DNA]</scope>
    <source>
        <strain evidence="7 8">U0301</strain>
    </source>
</reference>
<evidence type="ECO:0000256" key="6">
    <source>
        <dbReference type="SAM" id="Phobius"/>
    </source>
</evidence>
<keyword evidence="5 6" id="KW-0472">Membrane</keyword>
<dbReference type="PROSITE" id="PS00409">
    <property type="entry name" value="PROKAR_NTER_METHYL"/>
    <property type="match status" value="1"/>
</dbReference>
<dbReference type="EMBL" id="QRAN01000001">
    <property type="protein sequence ID" value="RLQ23684.1"/>
    <property type="molecule type" value="Genomic_DNA"/>
</dbReference>
<evidence type="ECO:0000256" key="1">
    <source>
        <dbReference type="ARBA" id="ARBA00004167"/>
    </source>
</evidence>
<evidence type="ECO:0000256" key="5">
    <source>
        <dbReference type="ARBA" id="ARBA00023136"/>
    </source>
</evidence>
<sequence>MQWWRLIHVSAANGQRGFTLVEVMVALTILSMVLLGTVTGMRTLGNTQASIERATARVDEIRTVSGFLRQLMESAVVGAGKGGLTLGGGTLEATYFRLGAGFVEWKTNLLFGEAYGGVHLVRIAADEGQLMLRWLEPERVQPDEERWRAAPARPLVNDLEGFTLQVREEFQADWTENWEESATAPALVRLQIKSSGRYWPDLIMQVQR</sequence>
<dbReference type="NCBIfam" id="TIGR02532">
    <property type="entry name" value="IV_pilin_GFxxxE"/>
    <property type="match status" value="1"/>
</dbReference>
<dbReference type="OrthoDB" id="5735587at2"/>
<keyword evidence="3 6" id="KW-0812">Transmembrane</keyword>
<keyword evidence="2" id="KW-0488">Methylation</keyword>
<dbReference type="PANTHER" id="PTHR39583">
    <property type="entry name" value="TYPE II SECRETION SYSTEM PROTEIN J-RELATED"/>
    <property type="match status" value="1"/>
</dbReference>
<dbReference type="Proteomes" id="UP000265509">
    <property type="component" value="Unassembled WGS sequence"/>
</dbReference>